<dbReference type="RefSeq" id="WP_253671376.1">
    <property type="nucleotide sequence ID" value="NZ_JAMTCP010000028.1"/>
</dbReference>
<gene>
    <name evidence="3" type="ORF">LX15_004243</name>
</gene>
<name>A0ABT1HYT8_STRSD</name>
<proteinExistence type="predicted"/>
<evidence type="ECO:0000256" key="2">
    <source>
        <dbReference type="SAM" id="Phobius"/>
    </source>
</evidence>
<feature type="region of interest" description="Disordered" evidence="1">
    <location>
        <begin position="74"/>
        <end position="182"/>
    </location>
</feature>
<feature type="compositionally biased region" description="Low complexity" evidence="1">
    <location>
        <begin position="109"/>
        <end position="118"/>
    </location>
</feature>
<keyword evidence="2" id="KW-0472">Membrane</keyword>
<feature type="compositionally biased region" description="Polar residues" evidence="1">
    <location>
        <begin position="78"/>
        <end position="96"/>
    </location>
</feature>
<organism evidence="3 4">
    <name type="scientific">Streptoalloteichus tenebrarius (strain ATCC 17920 / DSM 40477 / JCM 4838 / CBS 697.72 / NBRC 16177 / NCIMB 11028 / NRRL B-12390 / A12253. 1 / ISP 5477)</name>
    <name type="common">Streptomyces tenebrarius</name>
    <dbReference type="NCBI Taxonomy" id="1933"/>
    <lineage>
        <taxon>Bacteria</taxon>
        <taxon>Bacillati</taxon>
        <taxon>Actinomycetota</taxon>
        <taxon>Actinomycetes</taxon>
        <taxon>Pseudonocardiales</taxon>
        <taxon>Pseudonocardiaceae</taxon>
        <taxon>Streptoalloteichus</taxon>
    </lineage>
</organism>
<reference evidence="3 4" key="1">
    <citation type="submission" date="2022-06" db="EMBL/GenBank/DDBJ databases">
        <title>Genomic Encyclopedia of Archaeal and Bacterial Type Strains, Phase II (KMG-II): from individual species to whole genera.</title>
        <authorList>
            <person name="Goeker M."/>
        </authorList>
    </citation>
    <scope>NUCLEOTIDE SEQUENCE [LARGE SCALE GENOMIC DNA]</scope>
    <source>
        <strain evidence="3 4">DSM 40477</strain>
    </source>
</reference>
<dbReference type="Proteomes" id="UP001205311">
    <property type="component" value="Unassembled WGS sequence"/>
</dbReference>
<accession>A0ABT1HYT8</accession>
<protein>
    <submittedName>
        <fullName evidence="3">Uncharacterized protein</fullName>
    </submittedName>
</protein>
<sequence length="182" mass="18058">MSADLDDELRRLFAEDPRLDVAARADADEVVLRGVRRSRRVRTALATAGGALAVVGVLLGGAFLAGFGRGEELPPAQTPSVTSESTPATTGSSAPVTSGAERTAPSPPSATGSTATSPASPPGTPWATSHSRVGGGSSVTGTPGSPGTSTASTGTETARSSVSGRPTPSAWTQIVESTASTR</sequence>
<keyword evidence="2" id="KW-0812">Transmembrane</keyword>
<evidence type="ECO:0000313" key="3">
    <source>
        <dbReference type="EMBL" id="MCP2260525.1"/>
    </source>
</evidence>
<dbReference type="EMBL" id="JAMTCP010000028">
    <property type="protein sequence ID" value="MCP2260525.1"/>
    <property type="molecule type" value="Genomic_DNA"/>
</dbReference>
<feature type="transmembrane region" description="Helical" evidence="2">
    <location>
        <begin position="43"/>
        <end position="67"/>
    </location>
</feature>
<feature type="compositionally biased region" description="Low complexity" evidence="1">
    <location>
        <begin position="139"/>
        <end position="161"/>
    </location>
</feature>
<evidence type="ECO:0000256" key="1">
    <source>
        <dbReference type="SAM" id="MobiDB-lite"/>
    </source>
</evidence>
<feature type="compositionally biased region" description="Polar residues" evidence="1">
    <location>
        <begin position="162"/>
        <end position="182"/>
    </location>
</feature>
<keyword evidence="4" id="KW-1185">Reference proteome</keyword>
<keyword evidence="2" id="KW-1133">Transmembrane helix</keyword>
<comment type="caution">
    <text evidence="3">The sequence shown here is derived from an EMBL/GenBank/DDBJ whole genome shotgun (WGS) entry which is preliminary data.</text>
</comment>
<evidence type="ECO:0000313" key="4">
    <source>
        <dbReference type="Proteomes" id="UP001205311"/>
    </source>
</evidence>